<dbReference type="EMBL" id="RAWG01000478">
    <property type="protein sequence ID" value="RKH30363.1"/>
    <property type="molecule type" value="Genomic_DNA"/>
</dbReference>
<reference evidence="3" key="1">
    <citation type="submission" date="2018-09" db="EMBL/GenBank/DDBJ databases">
        <authorList>
            <person name="Livingstone P.G."/>
            <person name="Whitworth D.E."/>
        </authorList>
    </citation>
    <scope>NUCLEOTIDE SEQUENCE [LARGE SCALE GENOMIC DNA]</scope>
    <source>
        <strain evidence="3">CA040B</strain>
    </source>
</reference>
<organism evidence="2 3">
    <name type="scientific">Corallococcus sicarius</name>
    <dbReference type="NCBI Taxonomy" id="2316726"/>
    <lineage>
        <taxon>Bacteria</taxon>
        <taxon>Pseudomonadati</taxon>
        <taxon>Myxococcota</taxon>
        <taxon>Myxococcia</taxon>
        <taxon>Myxococcales</taxon>
        <taxon>Cystobacterineae</taxon>
        <taxon>Myxococcaceae</taxon>
        <taxon>Corallococcus</taxon>
    </lineage>
</organism>
<dbReference type="InterPro" id="IPR002545">
    <property type="entry name" value="CheW-lke_dom"/>
</dbReference>
<gene>
    <name evidence="2" type="ORF">D7X12_39100</name>
</gene>
<sequence>MTDPVNLLARRPRGVTADDAPTVDAEVQLCAFFVGNEEYVLDIMRVEEILPPQRVIP</sequence>
<dbReference type="GO" id="GO:0006935">
    <property type="term" value="P:chemotaxis"/>
    <property type="evidence" value="ECO:0007669"/>
    <property type="project" value="InterPro"/>
</dbReference>
<comment type="caution">
    <text evidence="2">The sequence shown here is derived from an EMBL/GenBank/DDBJ whole genome shotgun (WGS) entry which is preliminary data.</text>
</comment>
<dbReference type="PROSITE" id="PS50851">
    <property type="entry name" value="CHEW"/>
    <property type="match status" value="1"/>
</dbReference>
<proteinExistence type="predicted"/>
<dbReference type="Proteomes" id="UP000273405">
    <property type="component" value="Unassembled WGS sequence"/>
</dbReference>
<evidence type="ECO:0000313" key="2">
    <source>
        <dbReference type="EMBL" id="RKH30363.1"/>
    </source>
</evidence>
<evidence type="ECO:0000313" key="3">
    <source>
        <dbReference type="Proteomes" id="UP000273405"/>
    </source>
</evidence>
<protein>
    <submittedName>
        <fullName evidence="2">Chemotaxis protein CheW</fullName>
    </submittedName>
</protein>
<dbReference type="AlphaFoldDB" id="A0A3A8MDP8"/>
<dbReference type="InterPro" id="IPR036061">
    <property type="entry name" value="CheW-like_dom_sf"/>
</dbReference>
<keyword evidence="3" id="KW-1185">Reference proteome</keyword>
<accession>A0A3A8MDP8</accession>
<dbReference type="GO" id="GO:0007165">
    <property type="term" value="P:signal transduction"/>
    <property type="evidence" value="ECO:0007669"/>
    <property type="project" value="InterPro"/>
</dbReference>
<dbReference type="SUPFAM" id="SSF50341">
    <property type="entry name" value="CheW-like"/>
    <property type="match status" value="1"/>
</dbReference>
<feature type="non-terminal residue" evidence="2">
    <location>
        <position position="57"/>
    </location>
</feature>
<name>A0A3A8MDP8_9BACT</name>
<evidence type="ECO:0000259" key="1">
    <source>
        <dbReference type="PROSITE" id="PS50851"/>
    </source>
</evidence>
<feature type="domain" description="CheW-like" evidence="1">
    <location>
        <begin position="26"/>
        <end position="57"/>
    </location>
</feature>